<comment type="caution">
    <text evidence="3">The sequence shown here is derived from an EMBL/GenBank/DDBJ whole genome shotgun (WGS) entry which is preliminary data.</text>
</comment>
<feature type="region of interest" description="Disordered" evidence="1">
    <location>
        <begin position="1"/>
        <end position="40"/>
    </location>
</feature>
<evidence type="ECO:0000313" key="4">
    <source>
        <dbReference type="Proteomes" id="UP001152320"/>
    </source>
</evidence>
<evidence type="ECO:0000313" key="3">
    <source>
        <dbReference type="EMBL" id="KAJ8023699.1"/>
    </source>
</evidence>
<dbReference type="EMBL" id="JAIZAY010000019">
    <property type="protein sequence ID" value="KAJ8023699.1"/>
    <property type="molecule type" value="Genomic_DNA"/>
</dbReference>
<dbReference type="GO" id="GO:0005615">
    <property type="term" value="C:extracellular space"/>
    <property type="evidence" value="ECO:0007669"/>
    <property type="project" value="TreeGrafter"/>
</dbReference>
<gene>
    <name evidence="3" type="ORF">HOLleu_36208</name>
</gene>
<evidence type="ECO:0000256" key="1">
    <source>
        <dbReference type="SAM" id="MobiDB-lite"/>
    </source>
</evidence>
<dbReference type="PANTHER" id="PTHR19143">
    <property type="entry name" value="FIBRINOGEN/TENASCIN/ANGIOPOEITIN"/>
    <property type="match status" value="1"/>
</dbReference>
<keyword evidence="4" id="KW-1185">Reference proteome</keyword>
<protein>
    <submittedName>
        <fullName evidence="3">Fibrinogen-like protein A</fullName>
    </submittedName>
</protein>
<dbReference type="Proteomes" id="UP001152320">
    <property type="component" value="Chromosome 19"/>
</dbReference>
<reference evidence="3" key="1">
    <citation type="submission" date="2021-10" db="EMBL/GenBank/DDBJ databases">
        <title>Tropical sea cucumber genome reveals ecological adaptation and Cuvierian tubules defense mechanism.</title>
        <authorList>
            <person name="Chen T."/>
        </authorList>
    </citation>
    <scope>NUCLEOTIDE SEQUENCE</scope>
    <source>
        <strain evidence="3">Nanhai2018</strain>
        <tissue evidence="3">Muscle</tissue>
    </source>
</reference>
<dbReference type="InterPro" id="IPR002181">
    <property type="entry name" value="Fibrinogen_a/b/g_C_dom"/>
</dbReference>
<dbReference type="InterPro" id="IPR036056">
    <property type="entry name" value="Fibrinogen-like_C"/>
</dbReference>
<sequence>MQVPFSSRNGDALNIHNNEDFSTRDRDNDDSSLHTASNSKNGAWWWGMEDLPAPYSKLNALYGEHLFWTNLPADSSNIQYTEMKVRPVED</sequence>
<name>A0A9Q0YN81_HOLLE</name>
<dbReference type="InterPro" id="IPR050373">
    <property type="entry name" value="Fibrinogen_C-term_domain"/>
</dbReference>
<feature type="domain" description="Fibrinogen C-terminal" evidence="2">
    <location>
        <begin position="9"/>
        <end position="87"/>
    </location>
</feature>
<feature type="compositionally biased region" description="Basic and acidic residues" evidence="1">
    <location>
        <begin position="17"/>
        <end position="32"/>
    </location>
</feature>
<organism evidence="3 4">
    <name type="scientific">Holothuria leucospilota</name>
    <name type="common">Black long sea cucumber</name>
    <name type="synonym">Mertensiothuria leucospilota</name>
    <dbReference type="NCBI Taxonomy" id="206669"/>
    <lineage>
        <taxon>Eukaryota</taxon>
        <taxon>Metazoa</taxon>
        <taxon>Echinodermata</taxon>
        <taxon>Eleutherozoa</taxon>
        <taxon>Echinozoa</taxon>
        <taxon>Holothuroidea</taxon>
        <taxon>Aspidochirotacea</taxon>
        <taxon>Aspidochirotida</taxon>
        <taxon>Holothuriidae</taxon>
        <taxon>Holothuria</taxon>
    </lineage>
</organism>
<evidence type="ECO:0000259" key="2">
    <source>
        <dbReference type="Pfam" id="PF00147"/>
    </source>
</evidence>
<dbReference type="Pfam" id="PF00147">
    <property type="entry name" value="Fibrinogen_C"/>
    <property type="match status" value="1"/>
</dbReference>
<dbReference type="Gene3D" id="3.90.215.10">
    <property type="entry name" value="Gamma Fibrinogen, chain A, domain 1"/>
    <property type="match status" value="1"/>
</dbReference>
<accession>A0A9Q0YN81</accession>
<dbReference type="SUPFAM" id="SSF56496">
    <property type="entry name" value="Fibrinogen C-terminal domain-like"/>
    <property type="match status" value="1"/>
</dbReference>
<proteinExistence type="predicted"/>
<dbReference type="AlphaFoldDB" id="A0A9Q0YN81"/>
<dbReference type="InterPro" id="IPR014716">
    <property type="entry name" value="Fibrinogen_a/b/g_C_1"/>
</dbReference>